<proteinExistence type="predicted"/>
<evidence type="ECO:0000313" key="4">
    <source>
        <dbReference type="Proteomes" id="UP000460416"/>
    </source>
</evidence>
<dbReference type="AlphaFoldDB" id="A0A7K1LM43"/>
<keyword evidence="1" id="KW-0732">Signal</keyword>
<dbReference type="PANTHER" id="PTHR30535">
    <property type="entry name" value="VITAMIN B12-BINDING PROTEIN"/>
    <property type="match status" value="1"/>
</dbReference>
<dbReference type="RefSeq" id="WP_156274550.1">
    <property type="nucleotide sequence ID" value="NZ_BAABGI010000001.1"/>
</dbReference>
<comment type="caution">
    <text evidence="3">The sequence shown here is derived from an EMBL/GenBank/DDBJ whole genome shotgun (WGS) entry which is preliminary data.</text>
</comment>
<dbReference type="InterPro" id="IPR054828">
    <property type="entry name" value="Vit_B12_bind_prot"/>
</dbReference>
<protein>
    <submittedName>
        <fullName evidence="3">ABC transporter substrate-binding protein</fullName>
    </submittedName>
</protein>
<name>A0A7K1LM43_9FLAO</name>
<gene>
    <name evidence="3" type="ORF">FLP08_04670</name>
</gene>
<sequence>MLIQDQIGRTIELKQTPERIISLVPSQTELLVDLGLESSLVGITHYCVHPPVLKKLKTSVGGTKKVNLRKVRELQPDIILCNKEENTREMVEELEKIAPVHVSDVSSLEDAYRLMLEYGKVFDRKELAATMVGTIRKKAEELEKIVEQAIVKKVAYFIWNKPLMVAGQGTFINAMLKLAGFENVIKSSRYPETSFEELKELELDICLLSSEPFPFAEEHIKEFSGIAEEVEIVDGEYFSWYGSRLIEAMDYFKKLRS</sequence>
<dbReference type="InterPro" id="IPR002491">
    <property type="entry name" value="ABC_transptr_periplasmic_BD"/>
</dbReference>
<evidence type="ECO:0000256" key="1">
    <source>
        <dbReference type="ARBA" id="ARBA00022729"/>
    </source>
</evidence>
<dbReference type="Gene3D" id="3.40.50.1980">
    <property type="entry name" value="Nitrogenase molybdenum iron protein domain"/>
    <property type="match status" value="2"/>
</dbReference>
<evidence type="ECO:0000259" key="2">
    <source>
        <dbReference type="PROSITE" id="PS50983"/>
    </source>
</evidence>
<dbReference type="PROSITE" id="PS50983">
    <property type="entry name" value="FE_B12_PBP"/>
    <property type="match status" value="1"/>
</dbReference>
<dbReference type="Pfam" id="PF01497">
    <property type="entry name" value="Peripla_BP_2"/>
    <property type="match status" value="1"/>
</dbReference>
<accession>A0A7K1LM43</accession>
<evidence type="ECO:0000313" key="3">
    <source>
        <dbReference type="EMBL" id="MUP41857.1"/>
    </source>
</evidence>
<feature type="domain" description="Fe/B12 periplasmic-binding" evidence="2">
    <location>
        <begin position="19"/>
        <end position="257"/>
    </location>
</feature>
<dbReference type="NCBIfam" id="NF038402">
    <property type="entry name" value="TroA_like"/>
    <property type="match status" value="1"/>
</dbReference>
<dbReference type="EMBL" id="VJVW01000002">
    <property type="protein sequence ID" value="MUP41857.1"/>
    <property type="molecule type" value="Genomic_DNA"/>
</dbReference>
<dbReference type="SUPFAM" id="SSF53807">
    <property type="entry name" value="Helical backbone' metal receptor"/>
    <property type="match status" value="1"/>
</dbReference>
<dbReference type="Proteomes" id="UP000460416">
    <property type="component" value="Unassembled WGS sequence"/>
</dbReference>
<reference evidence="3 4" key="1">
    <citation type="submission" date="2019-07" db="EMBL/GenBank/DDBJ databases">
        <title>Gramella aestuarii sp. nov., isolated from a tidal flat, and emended description of Gramella echinicola.</title>
        <authorList>
            <person name="Liu L."/>
        </authorList>
    </citation>
    <scope>NUCLEOTIDE SEQUENCE [LARGE SCALE GENOMIC DNA]</scope>
    <source>
        <strain evidence="3 4">BS12</strain>
    </source>
</reference>
<dbReference type="InterPro" id="IPR050902">
    <property type="entry name" value="ABC_Transporter_SBP"/>
</dbReference>
<keyword evidence="4" id="KW-1185">Reference proteome</keyword>
<dbReference type="GO" id="GO:0071281">
    <property type="term" value="P:cellular response to iron ion"/>
    <property type="evidence" value="ECO:0007669"/>
    <property type="project" value="TreeGrafter"/>
</dbReference>
<dbReference type="PANTHER" id="PTHR30535:SF34">
    <property type="entry name" value="MOLYBDATE-BINDING PROTEIN MOLA"/>
    <property type="match status" value="1"/>
</dbReference>
<organism evidence="3 4">
    <name type="scientific">Christiangramia aestuarii</name>
    <dbReference type="NCBI Taxonomy" id="1028746"/>
    <lineage>
        <taxon>Bacteria</taxon>
        <taxon>Pseudomonadati</taxon>
        <taxon>Bacteroidota</taxon>
        <taxon>Flavobacteriia</taxon>
        <taxon>Flavobacteriales</taxon>
        <taxon>Flavobacteriaceae</taxon>
        <taxon>Christiangramia</taxon>
    </lineage>
</organism>
<dbReference type="OrthoDB" id="9816357at2"/>